<dbReference type="EMBL" id="GBXM01079471">
    <property type="protein sequence ID" value="JAH29106.1"/>
    <property type="molecule type" value="Transcribed_RNA"/>
</dbReference>
<reference evidence="1" key="2">
    <citation type="journal article" date="2015" name="Fish Shellfish Immunol.">
        <title>Early steps in the European eel (Anguilla anguilla)-Vibrio vulnificus interaction in the gills: Role of the RtxA13 toxin.</title>
        <authorList>
            <person name="Callol A."/>
            <person name="Pajuelo D."/>
            <person name="Ebbesson L."/>
            <person name="Teles M."/>
            <person name="MacKenzie S."/>
            <person name="Amaro C."/>
        </authorList>
    </citation>
    <scope>NUCLEOTIDE SEQUENCE</scope>
</reference>
<name>A0A0E9RIW1_ANGAN</name>
<accession>A0A0E9RIW1</accession>
<sequence>MQLAKCHNFF</sequence>
<evidence type="ECO:0000313" key="1">
    <source>
        <dbReference type="EMBL" id="JAH29106.1"/>
    </source>
</evidence>
<protein>
    <submittedName>
        <fullName evidence="1">Uncharacterized protein</fullName>
    </submittedName>
</protein>
<organism evidence="1">
    <name type="scientific">Anguilla anguilla</name>
    <name type="common">European freshwater eel</name>
    <name type="synonym">Muraena anguilla</name>
    <dbReference type="NCBI Taxonomy" id="7936"/>
    <lineage>
        <taxon>Eukaryota</taxon>
        <taxon>Metazoa</taxon>
        <taxon>Chordata</taxon>
        <taxon>Craniata</taxon>
        <taxon>Vertebrata</taxon>
        <taxon>Euteleostomi</taxon>
        <taxon>Actinopterygii</taxon>
        <taxon>Neopterygii</taxon>
        <taxon>Teleostei</taxon>
        <taxon>Anguilliformes</taxon>
        <taxon>Anguillidae</taxon>
        <taxon>Anguilla</taxon>
    </lineage>
</organism>
<proteinExistence type="predicted"/>
<reference evidence="1" key="1">
    <citation type="submission" date="2014-11" db="EMBL/GenBank/DDBJ databases">
        <authorList>
            <person name="Amaro Gonzalez C."/>
        </authorList>
    </citation>
    <scope>NUCLEOTIDE SEQUENCE</scope>
</reference>